<accession>T1F3S2</accession>
<evidence type="ECO:0000313" key="3">
    <source>
        <dbReference type="EnsemblMetazoa" id="HelroP171069"/>
    </source>
</evidence>
<dbReference type="RefSeq" id="XP_009015123.1">
    <property type="nucleotide sequence ID" value="XM_009016875.1"/>
</dbReference>
<feature type="region of interest" description="Disordered" evidence="1">
    <location>
        <begin position="257"/>
        <end position="284"/>
    </location>
</feature>
<dbReference type="EMBL" id="KB096275">
    <property type="protein sequence ID" value="ESO07027.1"/>
    <property type="molecule type" value="Genomic_DNA"/>
</dbReference>
<dbReference type="KEGG" id="hro:HELRODRAFT_171069"/>
<dbReference type="GeneID" id="20203471"/>
<dbReference type="CTD" id="20203471"/>
<keyword evidence="4" id="KW-1185">Reference proteome</keyword>
<proteinExistence type="predicted"/>
<dbReference type="AlphaFoldDB" id="T1F3S2"/>
<protein>
    <submittedName>
        <fullName evidence="2 3">Uncharacterized protein</fullName>
    </submittedName>
</protein>
<evidence type="ECO:0000256" key="1">
    <source>
        <dbReference type="SAM" id="MobiDB-lite"/>
    </source>
</evidence>
<reference evidence="4" key="1">
    <citation type="submission" date="2012-12" db="EMBL/GenBank/DDBJ databases">
        <authorList>
            <person name="Hellsten U."/>
            <person name="Grimwood J."/>
            <person name="Chapman J.A."/>
            <person name="Shapiro H."/>
            <person name="Aerts A."/>
            <person name="Otillar R.P."/>
            <person name="Terry A.Y."/>
            <person name="Boore J.L."/>
            <person name="Simakov O."/>
            <person name="Marletaz F."/>
            <person name="Cho S.-J."/>
            <person name="Edsinger-Gonzales E."/>
            <person name="Havlak P."/>
            <person name="Kuo D.-H."/>
            <person name="Larsson T."/>
            <person name="Lv J."/>
            <person name="Arendt D."/>
            <person name="Savage R."/>
            <person name="Osoegawa K."/>
            <person name="de Jong P."/>
            <person name="Lindberg D.R."/>
            <person name="Seaver E.C."/>
            <person name="Weisblat D.A."/>
            <person name="Putnam N.H."/>
            <person name="Grigoriev I.V."/>
            <person name="Rokhsar D.S."/>
        </authorList>
    </citation>
    <scope>NUCLEOTIDE SEQUENCE</scope>
</reference>
<dbReference type="InParanoid" id="T1F3S2"/>
<organism evidence="3 4">
    <name type="scientific">Helobdella robusta</name>
    <name type="common">Californian leech</name>
    <dbReference type="NCBI Taxonomy" id="6412"/>
    <lineage>
        <taxon>Eukaryota</taxon>
        <taxon>Metazoa</taxon>
        <taxon>Spiralia</taxon>
        <taxon>Lophotrochozoa</taxon>
        <taxon>Annelida</taxon>
        <taxon>Clitellata</taxon>
        <taxon>Hirudinea</taxon>
        <taxon>Rhynchobdellida</taxon>
        <taxon>Glossiphoniidae</taxon>
        <taxon>Helobdella</taxon>
    </lineage>
</organism>
<name>T1F3S2_HELRO</name>
<feature type="compositionally biased region" description="Polar residues" evidence="1">
    <location>
        <begin position="270"/>
        <end position="279"/>
    </location>
</feature>
<sequence length="297" mass="34043">MLLPDLESFDFNNEEKINNGICSKADAEDNSFSIMDLKPDIEENKLAIKNSKEKVKVDLSSFDSFLSLTFPCSSIYEGVPNLDSISDLNLSLPSDDDDESFDFGEMENITKVEKEKSGIKPKNLLRVSEYQELKMQYNLATKHRDRLLKDCYTLQNDLNSLTKRHFLDVGMDLFAIEPGHCNSSARHINHYTIAPPNLSNNNNKNDQRVEKQEWLKAKNSFASVYNGNKNNLNALEHEKKFEKVRLTIYNDFFSQKRPKGRNHIDRGTVPATNGKNFSPTHFDDDDDDLEIDCRASM</sequence>
<evidence type="ECO:0000313" key="4">
    <source>
        <dbReference type="Proteomes" id="UP000015101"/>
    </source>
</evidence>
<dbReference type="EnsemblMetazoa" id="HelroT171069">
    <property type="protein sequence ID" value="HelroP171069"/>
    <property type="gene ID" value="HelroG171069"/>
</dbReference>
<reference evidence="3" key="3">
    <citation type="submission" date="2015-06" db="UniProtKB">
        <authorList>
            <consortium name="EnsemblMetazoa"/>
        </authorList>
    </citation>
    <scope>IDENTIFICATION</scope>
</reference>
<dbReference type="EMBL" id="AMQM01003770">
    <property type="status" value="NOT_ANNOTATED_CDS"/>
    <property type="molecule type" value="Genomic_DNA"/>
</dbReference>
<evidence type="ECO:0000313" key="2">
    <source>
        <dbReference type="EMBL" id="ESO07027.1"/>
    </source>
</evidence>
<dbReference type="Proteomes" id="UP000015101">
    <property type="component" value="Unassembled WGS sequence"/>
</dbReference>
<gene>
    <name evidence="3" type="primary">20203471</name>
    <name evidence="2" type="ORF">HELRODRAFT_171069</name>
</gene>
<reference evidence="2 4" key="2">
    <citation type="journal article" date="2013" name="Nature">
        <title>Insights into bilaterian evolution from three spiralian genomes.</title>
        <authorList>
            <person name="Simakov O."/>
            <person name="Marletaz F."/>
            <person name="Cho S.J."/>
            <person name="Edsinger-Gonzales E."/>
            <person name="Havlak P."/>
            <person name="Hellsten U."/>
            <person name="Kuo D.H."/>
            <person name="Larsson T."/>
            <person name="Lv J."/>
            <person name="Arendt D."/>
            <person name="Savage R."/>
            <person name="Osoegawa K."/>
            <person name="de Jong P."/>
            <person name="Grimwood J."/>
            <person name="Chapman J.A."/>
            <person name="Shapiro H."/>
            <person name="Aerts A."/>
            <person name="Otillar R.P."/>
            <person name="Terry A.Y."/>
            <person name="Boore J.L."/>
            <person name="Grigoriev I.V."/>
            <person name="Lindberg D.R."/>
            <person name="Seaver E.C."/>
            <person name="Weisblat D.A."/>
            <person name="Putnam N.H."/>
            <person name="Rokhsar D.S."/>
        </authorList>
    </citation>
    <scope>NUCLEOTIDE SEQUENCE</scope>
</reference>
<dbReference type="HOGENOM" id="CLU_937742_0_0_1"/>